<keyword evidence="10" id="KW-0009">Actin-binding</keyword>
<dbReference type="Gene3D" id="3.30.60.90">
    <property type="match status" value="1"/>
</dbReference>
<evidence type="ECO:0000256" key="4">
    <source>
        <dbReference type="ARBA" id="ARBA00022490"/>
    </source>
</evidence>
<dbReference type="SUPFAM" id="SSF51045">
    <property type="entry name" value="WW domain"/>
    <property type="match status" value="1"/>
</dbReference>
<evidence type="ECO:0000313" key="17">
    <source>
        <dbReference type="Proteomes" id="UP000001593"/>
    </source>
</evidence>
<keyword evidence="11" id="KW-0206">Cytoskeleton</keyword>
<dbReference type="InterPro" id="IPR050774">
    <property type="entry name" value="KCMF1/Dystrophin"/>
</dbReference>
<dbReference type="InterPro" id="IPR015153">
    <property type="entry name" value="EF-hand_dom_typ1"/>
</dbReference>
<feature type="coiled-coil region" evidence="13">
    <location>
        <begin position="803"/>
        <end position="837"/>
    </location>
</feature>
<dbReference type="CDD" id="cd00176">
    <property type="entry name" value="SPEC"/>
    <property type="match status" value="1"/>
</dbReference>
<proteinExistence type="predicted"/>
<dbReference type="InterPro" id="IPR000433">
    <property type="entry name" value="Znf_ZZ"/>
</dbReference>
<feature type="domain" description="ZZ-type" evidence="15">
    <location>
        <begin position="563"/>
        <end position="619"/>
    </location>
</feature>
<dbReference type="InterPro" id="IPR036020">
    <property type="entry name" value="WW_dom_sf"/>
</dbReference>
<evidence type="ECO:0000256" key="8">
    <source>
        <dbReference type="ARBA" id="ARBA00022837"/>
    </source>
</evidence>
<dbReference type="GO" id="GO:0099536">
    <property type="term" value="P:synaptic signaling"/>
    <property type="evidence" value="ECO:0000318"/>
    <property type="project" value="GO_Central"/>
</dbReference>
<dbReference type="CDD" id="cd00201">
    <property type="entry name" value="WW"/>
    <property type="match status" value="1"/>
</dbReference>
<comment type="subcellular location">
    <subcellularLocation>
        <location evidence="2">Cell membrane</location>
        <location evidence="2">Sarcolemma</location>
        <topology evidence="2">Peripheral membrane protein</topology>
        <orientation evidence="2">Cytoplasmic side</orientation>
    </subcellularLocation>
    <subcellularLocation>
        <location evidence="1">Cytoplasm</location>
        <location evidence="1">Cytoskeleton</location>
    </subcellularLocation>
</comment>
<feature type="non-terminal residue" evidence="16">
    <location>
        <position position="852"/>
    </location>
</feature>
<keyword evidence="13" id="KW-0175">Coiled coil</keyword>
<dbReference type="Pfam" id="PF09068">
    <property type="entry name" value="EF-hand_2"/>
    <property type="match status" value="1"/>
</dbReference>
<evidence type="ECO:0000256" key="7">
    <source>
        <dbReference type="ARBA" id="ARBA00022833"/>
    </source>
</evidence>
<dbReference type="InterPro" id="IPR001202">
    <property type="entry name" value="WW_dom"/>
</dbReference>
<dbReference type="Pfam" id="PF00397">
    <property type="entry name" value="WW"/>
    <property type="match status" value="1"/>
</dbReference>
<dbReference type="InterPro" id="IPR011992">
    <property type="entry name" value="EF-hand-dom_pair"/>
</dbReference>
<evidence type="ECO:0000256" key="13">
    <source>
        <dbReference type="SAM" id="Coils"/>
    </source>
</evidence>
<evidence type="ECO:0000259" key="14">
    <source>
        <dbReference type="PROSITE" id="PS50020"/>
    </source>
</evidence>
<dbReference type="OMA" id="HYEHNSN"/>
<gene>
    <name evidence="16" type="ORF">NEMVEDRAFT_v1g105253</name>
</gene>
<keyword evidence="5" id="KW-0479">Metal-binding</keyword>
<evidence type="ECO:0000259" key="15">
    <source>
        <dbReference type="PROSITE" id="PS50135"/>
    </source>
</evidence>
<evidence type="ECO:0000256" key="11">
    <source>
        <dbReference type="ARBA" id="ARBA00023212"/>
    </source>
</evidence>
<evidence type="ECO:0000256" key="12">
    <source>
        <dbReference type="PROSITE-ProRule" id="PRU00228"/>
    </source>
</evidence>
<evidence type="ECO:0000256" key="5">
    <source>
        <dbReference type="ARBA" id="ARBA00022723"/>
    </source>
</evidence>
<dbReference type="EMBL" id="DS469582">
    <property type="protein sequence ID" value="EDO41097.1"/>
    <property type="molecule type" value="Genomic_DNA"/>
</dbReference>
<dbReference type="Pfam" id="PF09069">
    <property type="entry name" value="EF-hand_3"/>
    <property type="match status" value="1"/>
</dbReference>
<dbReference type="HOGENOM" id="CLU_001187_0_0_1"/>
<dbReference type="GO" id="GO:0016010">
    <property type="term" value="C:dystrophin-associated glycoprotein complex"/>
    <property type="evidence" value="ECO:0007669"/>
    <property type="project" value="UniProtKB-ARBA"/>
</dbReference>
<dbReference type="PANTHER" id="PTHR12268">
    <property type="entry name" value="E3 UBIQUITIN-PROTEIN LIGASE KCMF1"/>
    <property type="match status" value="1"/>
</dbReference>
<dbReference type="PhylomeDB" id="A7S5C8"/>
<dbReference type="Proteomes" id="UP000001593">
    <property type="component" value="Unassembled WGS sequence"/>
</dbReference>
<dbReference type="InterPro" id="IPR043145">
    <property type="entry name" value="Znf_ZZ_sf"/>
</dbReference>
<dbReference type="PROSITE" id="PS50020">
    <property type="entry name" value="WW_DOMAIN_2"/>
    <property type="match status" value="1"/>
</dbReference>
<dbReference type="InterPro" id="IPR015154">
    <property type="entry name" value="EF-hand_dom_typ2"/>
</dbReference>
<keyword evidence="17" id="KW-1185">Reference proteome</keyword>
<dbReference type="InParanoid" id="A7S5C8"/>
<evidence type="ECO:0000256" key="9">
    <source>
        <dbReference type="ARBA" id="ARBA00023136"/>
    </source>
</evidence>
<evidence type="ECO:0000313" key="16">
    <source>
        <dbReference type="EMBL" id="EDO41097.1"/>
    </source>
</evidence>
<keyword evidence="8" id="KW-0106">Calcium</keyword>
<keyword evidence="4" id="KW-0963">Cytoplasm</keyword>
<dbReference type="Pfam" id="PF00435">
    <property type="entry name" value="Spectrin"/>
    <property type="match status" value="1"/>
</dbReference>
<sequence>NLEEDINNHQEMFASLNENGHHIMTEMEPGDTLTAVQSKLDDMNDRWQSLNVRTIDIRDRLEETATEWRQLLMDLQEILEWISRADEEITSQQPIGGDLEAAQNQNEQHQAFKGKVNVRRLVVDRALDSGRRFMDDYRAERTADTEDTTPRGRVAGNLQHQLEVVSDRWSALCQRSEEWQKQVDEALRRFQLLQSQMEEIDARLTEAEVARAGWTPVQDLVIESLNEQMEELKLLQDRIAALQHMFEQMSNTEGDLRRRGINISANLQNRIDQLYRRWKQLQLQMIQRQNALQDAYADVDTGSIQALAASVDPPWERAVAVNKVPYYINHKTETTQWDHPKMTELYHQIAELNDIKYSAYRTAMKLRCIQKATKLDLVTLNNLSSAFVQHNLSKARNDALIGVAEMVDTLHTVFDNIEVGFDNVNPAINIDLTLNWLLNVYDSGRVGKIRLLSFKIGLVCLCRAHLDDKYNYLFKLVADNDGKMDHKQLGLLLHDSLQVPRQLGEIAAFGGSNIEPSVRSCFEKAREKERIDPTQFVYWLSAEPQSIVWLPTLHRLAASEAVKHKAKCSICKEYPIVGFRFRCLKCFNYDLCQSCFWSGRISHEHRLTHPVHQYCLSTTSGEDVKDFLSMVRNKFKARKYKKNPPKKLGYLPIQTVMEGGNLEAPPSMTPQQNVNNEVHNRLGMFANRLAEAESDGGKYSPKPMDEEHQLIAQYCQSLKNVCFVSQPRSPTQIVMSLDANEKDDLESEIGKLEDENRYPLQSEYERLKSMRDADHSSDGDLSTGSQSRDTELLTEAKLLRQHKGRLEARMQVLEDHNRQLEAQLQRLRQLLDQVRTGSLWYHTTGSLPLRIR</sequence>
<dbReference type="STRING" id="45351.A7S5C8"/>
<evidence type="ECO:0000256" key="6">
    <source>
        <dbReference type="ARBA" id="ARBA00022771"/>
    </source>
</evidence>
<dbReference type="PANTHER" id="PTHR12268:SF14">
    <property type="entry name" value="DYSTROPHIN-1"/>
    <property type="match status" value="1"/>
</dbReference>
<dbReference type="GO" id="GO:0045202">
    <property type="term" value="C:synapse"/>
    <property type="evidence" value="ECO:0007669"/>
    <property type="project" value="GOC"/>
</dbReference>
<dbReference type="SMART" id="SM00456">
    <property type="entry name" value="WW"/>
    <property type="match status" value="1"/>
</dbReference>
<protein>
    <recommendedName>
        <fullName evidence="18">Dystrophin</fullName>
    </recommendedName>
</protein>
<dbReference type="InterPro" id="IPR018159">
    <property type="entry name" value="Spectrin/alpha-actinin"/>
</dbReference>
<evidence type="ECO:0008006" key="18">
    <source>
        <dbReference type="Google" id="ProtNLM"/>
    </source>
</evidence>
<evidence type="ECO:0000256" key="3">
    <source>
        <dbReference type="ARBA" id="ARBA00022475"/>
    </source>
</evidence>
<evidence type="ECO:0000256" key="1">
    <source>
        <dbReference type="ARBA" id="ARBA00004245"/>
    </source>
</evidence>
<feature type="domain" description="WW" evidence="14">
    <location>
        <begin position="309"/>
        <end position="342"/>
    </location>
</feature>
<dbReference type="GO" id="GO:0005856">
    <property type="term" value="C:cytoskeleton"/>
    <property type="evidence" value="ECO:0007669"/>
    <property type="project" value="UniProtKB-SubCell"/>
</dbReference>
<dbReference type="InterPro" id="IPR002017">
    <property type="entry name" value="Spectrin_repeat"/>
</dbReference>
<keyword evidence="6 12" id="KW-0863">Zinc-finger</keyword>
<dbReference type="eggNOG" id="KOG4286">
    <property type="taxonomic scope" value="Eukaryota"/>
</dbReference>
<dbReference type="GO" id="GO:0042383">
    <property type="term" value="C:sarcolemma"/>
    <property type="evidence" value="ECO:0007669"/>
    <property type="project" value="UniProtKB-SubCell"/>
</dbReference>
<dbReference type="CDD" id="cd16242">
    <property type="entry name" value="EFh_DMD_like"/>
    <property type="match status" value="1"/>
</dbReference>
<evidence type="ECO:0000256" key="10">
    <source>
        <dbReference type="ARBA" id="ARBA00023203"/>
    </source>
</evidence>
<dbReference type="Gene3D" id="1.20.58.60">
    <property type="match status" value="3"/>
</dbReference>
<dbReference type="GO" id="GO:0008270">
    <property type="term" value="F:zinc ion binding"/>
    <property type="evidence" value="ECO:0007669"/>
    <property type="project" value="UniProtKB-KW"/>
</dbReference>
<dbReference type="SMART" id="SM00150">
    <property type="entry name" value="SPEC"/>
    <property type="match status" value="2"/>
</dbReference>
<dbReference type="GO" id="GO:0005737">
    <property type="term" value="C:cytoplasm"/>
    <property type="evidence" value="ECO:0007669"/>
    <property type="project" value="UniProtKB-ARBA"/>
</dbReference>
<dbReference type="Pfam" id="PF00569">
    <property type="entry name" value="ZZ"/>
    <property type="match status" value="1"/>
</dbReference>
<dbReference type="CDD" id="cd02334">
    <property type="entry name" value="ZZ_dystrophin"/>
    <property type="match status" value="1"/>
</dbReference>
<dbReference type="Gene3D" id="2.20.70.10">
    <property type="match status" value="1"/>
</dbReference>
<keyword evidence="9" id="KW-0472">Membrane</keyword>
<dbReference type="SUPFAM" id="SSF47473">
    <property type="entry name" value="EF-hand"/>
    <property type="match status" value="2"/>
</dbReference>
<dbReference type="GO" id="GO:0003779">
    <property type="term" value="F:actin binding"/>
    <property type="evidence" value="ECO:0007669"/>
    <property type="project" value="UniProtKB-KW"/>
</dbReference>
<reference evidence="16 17" key="1">
    <citation type="journal article" date="2007" name="Science">
        <title>Sea anemone genome reveals ancestral eumetazoan gene repertoire and genomic organization.</title>
        <authorList>
            <person name="Putnam N.H."/>
            <person name="Srivastava M."/>
            <person name="Hellsten U."/>
            <person name="Dirks B."/>
            <person name="Chapman J."/>
            <person name="Salamov A."/>
            <person name="Terry A."/>
            <person name="Shapiro H."/>
            <person name="Lindquist E."/>
            <person name="Kapitonov V.V."/>
            <person name="Jurka J."/>
            <person name="Genikhovich G."/>
            <person name="Grigoriev I.V."/>
            <person name="Lucas S.M."/>
            <person name="Steele R.E."/>
            <person name="Finnerty J.R."/>
            <person name="Technau U."/>
            <person name="Martindale M.Q."/>
            <person name="Rokhsar D.S."/>
        </authorList>
    </citation>
    <scope>NUCLEOTIDE SEQUENCE [LARGE SCALE GENOMIC DNA]</scope>
    <source>
        <strain evidence="17">CH2 X CH6</strain>
    </source>
</reference>
<organism evidence="16 17">
    <name type="scientific">Nematostella vectensis</name>
    <name type="common">Starlet sea anemone</name>
    <dbReference type="NCBI Taxonomy" id="45351"/>
    <lineage>
        <taxon>Eukaryota</taxon>
        <taxon>Metazoa</taxon>
        <taxon>Cnidaria</taxon>
        <taxon>Anthozoa</taxon>
        <taxon>Hexacorallia</taxon>
        <taxon>Actiniaria</taxon>
        <taxon>Edwardsiidae</taxon>
        <taxon>Nematostella</taxon>
    </lineage>
</organism>
<keyword evidence="7" id="KW-0862">Zinc</keyword>
<dbReference type="PROSITE" id="PS01159">
    <property type="entry name" value="WW_DOMAIN_1"/>
    <property type="match status" value="1"/>
</dbReference>
<dbReference type="SUPFAM" id="SSF46966">
    <property type="entry name" value="Spectrin repeat"/>
    <property type="match status" value="2"/>
</dbReference>
<evidence type="ECO:0000256" key="2">
    <source>
        <dbReference type="ARBA" id="ARBA00004278"/>
    </source>
</evidence>
<dbReference type="SUPFAM" id="SSF57850">
    <property type="entry name" value="RING/U-box"/>
    <property type="match status" value="1"/>
</dbReference>
<dbReference type="SMART" id="SM00291">
    <property type="entry name" value="ZnF_ZZ"/>
    <property type="match status" value="1"/>
</dbReference>
<name>A7S5C8_NEMVE</name>
<dbReference type="PROSITE" id="PS01357">
    <property type="entry name" value="ZF_ZZ_1"/>
    <property type="match status" value="1"/>
</dbReference>
<feature type="coiled-coil region" evidence="13">
    <location>
        <begin position="176"/>
        <end position="284"/>
    </location>
</feature>
<dbReference type="Gene3D" id="1.10.238.10">
    <property type="entry name" value="EF-hand"/>
    <property type="match status" value="2"/>
</dbReference>
<dbReference type="GO" id="GO:0005886">
    <property type="term" value="C:plasma membrane"/>
    <property type="evidence" value="ECO:0000318"/>
    <property type="project" value="GO_Central"/>
</dbReference>
<dbReference type="AlphaFoldDB" id="A7S5C8"/>
<dbReference type="PROSITE" id="PS50135">
    <property type="entry name" value="ZF_ZZ_2"/>
    <property type="match status" value="1"/>
</dbReference>
<accession>A7S5C8</accession>
<keyword evidence="3" id="KW-1003">Cell membrane</keyword>